<feature type="compositionally biased region" description="Basic and acidic residues" evidence="3">
    <location>
        <begin position="1136"/>
        <end position="1156"/>
    </location>
</feature>
<feature type="compositionally biased region" description="Basic and acidic residues" evidence="3">
    <location>
        <begin position="1235"/>
        <end position="1249"/>
    </location>
</feature>
<dbReference type="Proteomes" id="UP000799536">
    <property type="component" value="Unassembled WGS sequence"/>
</dbReference>
<feature type="region of interest" description="Disordered" evidence="3">
    <location>
        <begin position="237"/>
        <end position="283"/>
    </location>
</feature>
<evidence type="ECO:0000313" key="5">
    <source>
        <dbReference type="Proteomes" id="UP000799536"/>
    </source>
</evidence>
<evidence type="ECO:0000256" key="3">
    <source>
        <dbReference type="SAM" id="MobiDB-lite"/>
    </source>
</evidence>
<accession>A0A9P4JKJ3</accession>
<keyword evidence="1 2" id="KW-0175">Coiled coil</keyword>
<feature type="region of interest" description="Disordered" evidence="3">
    <location>
        <begin position="733"/>
        <end position="757"/>
    </location>
</feature>
<feature type="compositionally biased region" description="Polar residues" evidence="3">
    <location>
        <begin position="493"/>
        <end position="502"/>
    </location>
</feature>
<feature type="coiled-coil region" evidence="2">
    <location>
        <begin position="2140"/>
        <end position="2174"/>
    </location>
</feature>
<feature type="region of interest" description="Disordered" evidence="3">
    <location>
        <begin position="1276"/>
        <end position="1328"/>
    </location>
</feature>
<feature type="region of interest" description="Disordered" evidence="3">
    <location>
        <begin position="483"/>
        <end position="519"/>
    </location>
</feature>
<feature type="compositionally biased region" description="Polar residues" evidence="3">
    <location>
        <begin position="788"/>
        <end position="817"/>
    </location>
</feature>
<feature type="region of interest" description="Disordered" evidence="3">
    <location>
        <begin position="788"/>
        <end position="836"/>
    </location>
</feature>
<feature type="compositionally biased region" description="Polar residues" evidence="3">
    <location>
        <begin position="39"/>
        <end position="56"/>
    </location>
</feature>
<feature type="coiled-coil region" evidence="2">
    <location>
        <begin position="1876"/>
        <end position="2103"/>
    </location>
</feature>
<feature type="compositionally biased region" description="Low complexity" evidence="3">
    <location>
        <begin position="2329"/>
        <end position="2344"/>
    </location>
</feature>
<feature type="region of interest" description="Disordered" evidence="3">
    <location>
        <begin position="1428"/>
        <end position="1468"/>
    </location>
</feature>
<feature type="compositionally biased region" description="Low complexity" evidence="3">
    <location>
        <begin position="1"/>
        <end position="25"/>
    </location>
</feature>
<dbReference type="OrthoDB" id="1293114at2759"/>
<feature type="region of interest" description="Disordered" evidence="3">
    <location>
        <begin position="2268"/>
        <end position="2398"/>
    </location>
</feature>
<evidence type="ECO:0000256" key="2">
    <source>
        <dbReference type="SAM" id="Coils"/>
    </source>
</evidence>
<feature type="compositionally biased region" description="Acidic residues" evidence="3">
    <location>
        <begin position="2372"/>
        <end position="2391"/>
    </location>
</feature>
<feature type="compositionally biased region" description="Polar residues" evidence="3">
    <location>
        <begin position="748"/>
        <end position="757"/>
    </location>
</feature>
<feature type="region of interest" description="Disordered" evidence="3">
    <location>
        <begin position="159"/>
        <end position="216"/>
    </location>
</feature>
<proteinExistence type="predicted"/>
<name>A0A9P4JKJ3_9PLEO</name>
<sequence>MQARRFSNSSIPLPSSPPFVLSQQSELGSPLEGRGAPSPAQTLWTAHPSPTQTLGHSSPELPPLPTFAVLGGTPRTPSTVARHPPTDNTAYYTASWGSPYRDPPPVFNPRREGAVSLGSDDLEEDSSNLLFGLEHLLPPRLTEEQPVSEFSLEHLLQPRLTEDERPTEFSLEHLLPSRLRRDQLQTPTKASSSTEATAQSFGLDVPGHSSQQFSNPSTAKWVQQFLEGHWNSWDNEAGNWWSDSADSDREDKSENERPATLGVTHQKKKKKKGHKSRKNNLTLKQQDFWSHFSQGQKEAFTKMMSSRYAVPSRRTSGASEKTLLSPAPVPAEESPLATPKEERKQELPTPVVEKQPSLAFSSAPRQRKRVPWKGKACWVAIPKDIPRGTPGYPPKPMSTTDVERKMQEFEKAGYDTRGFDHWKGDVDQDRRVAQNRAIWPDEAAIREERAGKYRVYVPNKSEWDAYMNHLTELKLAALGVSLGGGEEEEETQMSRQTSSQLPESPFLPPLPTSSAGSHRFRQGSIAGLSVSPFPLGPSPGHASRQSIASPMSAFGNSRAAMHMHRHSTFTSPASFLQQQSASPLASGAWSPGGYFGAQSARGGSPAVRPDLADLASPNSPFGLGPTQRFPATPGQKDDLFAQIQQQQQLQAQLIQQQQQQLLGGIRPSSTLAEVPEDEAEEDEIAEMRHAAKPAPEIAVPTPHGHRHNISANLEREARNAEYHLEEAIDKQFNEGGDFSTEPEMTSAIKHSNPVTNSNWEEPQQILHQPQPHNRDHSLTKPQRAFSFGYSSQQPEGQQAELSDGARTNVSDITNPSMENAAHNSVHHSKTASQLSSSWKFGQPASTMHSKHASKSSISKLNVEAKEFKFNPSASFSPGAFSNGFSFTPTTSNPVGQDTTGWNNKPSMDSIASGYNASVPVFKPTAPVFTPAVAATAPIFKPGAMNMPSSNFDFASSQGSSFKPDVPAFSPPAAFSPSLPVSPPTTISSKIFSNVSISASDIIKPAKRSKAVPIIKPDATQQKTPEKQDGQEDEFGRVTQVDGREKRARHARDDGDEVPKFAAAPVVPSQPLGESTNFQATKQDPQVSRETVLEDKENLSPNTERVTSKSKSPEPLSAAALQQEHAFIAPGMPTPKTDMEISDSRTPIEDRTPHESDAETISAEESRPAFKSKHRNTSSLSATAKPFEFRPQTGSSSFDVGIHVTKPSVARSEDFDDNHERPARHMSRSPATTFRPSDDGSYRTALETRRHVPYAESESVDFDRYAQPSFNEIDAIMQHMNQEGSDFGVEKDEHPWDQSSPRRSVHDFERSDLPPNTNMRSDAPSPSPRRLYAAQNLGASSTSIAHDPFSDGRAGMAYDSPVHRLNNPDDVPVSDWDQDIVSEGEDKIRTRSRFFDNHVDELLSRLLQSRLGPLERNLQDIHESIALMSQHSGRGRRSMSTNERDSDADDEDEEIGTDSHYRNRSPRKDRKLEKIRSIIKEALDSYQPSVTSLPVPVSEPLLPEKIREIVVDALSAHQPQAPRAPSEPVPAEQIRAIIKKAIASQATPAPVSQPIHPDEIRSIVTEALASHLPQVPSVPVVEPIQPDTIRSIIVEALESQKPTTEPKSEQDMSEFYQIVGSLKATVAQAVSGHVQPEDIREMIEEALARQNTEIAHQRESQLLQEKENRITELESLLKETTLRIDEEAKARQALEAREENSTRLLKVTEEELALLKEAARDDETRIRALEDQREQVQSQVDAYQSGEEELLRKVASLTVANDELKLRALESENAELDAKKKLDAAAAENEALQFTLKEYRISSDKWRAEIQRANEDKERMRKAIDHSRVQAEEATRVRETMRAKLENLQQDMIVAAGQAAAERAQWQKSDEAHMKKYEVLSARIEAEGRTRERLERELERLETQEREGMKLRVTLEQTQKANVRLEEIIRETRKESIEHQKNAEKFEREFKEAREAGRVEVRRTRILMEADIDAANNQVNIIRADLESEIARLRTEIDNVRMEADTTKAKHELDLEAASDAKKQALDEAMEGRQRALQEQQHSFEHRLELLLKEHERALDLAREDKERAESYHKDRLSLADSKAEHLNDKIALLEEKLAVAKEAASAAVQAAQAKGPAENTSSYGLSTTEKISPQALRESIAVLQEQLQERESRIESLEQKLAEADTDAPAKLKERDTEITWLRELLGVRIDDLSDLINALSQPVFEREAVRDAAIRIRTNLQMEQQEKERLMAGGQSFPTLATLSNFASPKAVQLAAAFGNWRKGRENASSALGAGSHGPSRNHTPSRVSKPSGTAQSFLSGLMTPPTSNMRRTPDLAGSNNKTRPQISRSSSASSKISQTSMSVAGFPSLGKQPQAVPSTPPLMRKANYDQDAEDGPFNESGFYDDESTVDGDVTPIGLSFGQELVNARRGGEE</sequence>
<feature type="compositionally biased region" description="Basic residues" evidence="3">
    <location>
        <begin position="265"/>
        <end position="278"/>
    </location>
</feature>
<comment type="caution">
    <text evidence="4">The sequence shown here is derived from an EMBL/GenBank/DDBJ whole genome shotgun (WGS) entry which is preliminary data.</text>
</comment>
<evidence type="ECO:0000256" key="1">
    <source>
        <dbReference type="ARBA" id="ARBA00023054"/>
    </source>
</evidence>
<feature type="region of interest" description="Disordered" evidence="3">
    <location>
        <begin position="310"/>
        <end position="354"/>
    </location>
</feature>
<feature type="compositionally biased region" description="Basic and acidic residues" evidence="3">
    <location>
        <begin position="246"/>
        <end position="257"/>
    </location>
</feature>
<feature type="compositionally biased region" description="Polar residues" evidence="3">
    <location>
        <begin position="86"/>
        <end position="96"/>
    </location>
</feature>
<dbReference type="PANTHER" id="PTHR32083">
    <property type="entry name" value="CILIA AND FLAGELLA-ASSOCIATED PROTEIN 58-RELATED"/>
    <property type="match status" value="1"/>
</dbReference>
<feature type="compositionally biased region" description="Polar residues" evidence="3">
    <location>
        <begin position="184"/>
        <end position="200"/>
    </location>
</feature>
<feature type="compositionally biased region" description="Basic and acidic residues" evidence="3">
    <location>
        <begin position="160"/>
        <end position="171"/>
    </location>
</feature>
<feature type="compositionally biased region" description="Basic and acidic residues" evidence="3">
    <location>
        <begin position="1023"/>
        <end position="1035"/>
    </location>
</feature>
<feature type="compositionally biased region" description="Polar residues" evidence="3">
    <location>
        <begin position="2280"/>
        <end position="2312"/>
    </location>
</feature>
<feature type="region of interest" description="Disordered" evidence="3">
    <location>
        <begin position="1"/>
        <end position="121"/>
    </location>
</feature>
<dbReference type="PANTHER" id="PTHR32083:SF0">
    <property type="entry name" value="CILIA AND FLAGELLA-ASSOCIATED PROTEIN 58"/>
    <property type="match status" value="1"/>
</dbReference>
<dbReference type="EMBL" id="ML994047">
    <property type="protein sequence ID" value="KAF2199949.1"/>
    <property type="molecule type" value="Genomic_DNA"/>
</dbReference>
<organism evidence="4 5">
    <name type="scientific">Delitschia confertaspora ATCC 74209</name>
    <dbReference type="NCBI Taxonomy" id="1513339"/>
    <lineage>
        <taxon>Eukaryota</taxon>
        <taxon>Fungi</taxon>
        <taxon>Dikarya</taxon>
        <taxon>Ascomycota</taxon>
        <taxon>Pezizomycotina</taxon>
        <taxon>Dothideomycetes</taxon>
        <taxon>Pleosporomycetidae</taxon>
        <taxon>Pleosporales</taxon>
        <taxon>Delitschiaceae</taxon>
        <taxon>Delitschia</taxon>
    </lineage>
</organism>
<feature type="compositionally biased region" description="Acidic residues" evidence="3">
    <location>
        <begin position="1445"/>
        <end position="1455"/>
    </location>
</feature>
<dbReference type="GO" id="GO:0005856">
    <property type="term" value="C:cytoskeleton"/>
    <property type="evidence" value="ECO:0007669"/>
    <property type="project" value="TreeGrafter"/>
</dbReference>
<feature type="coiled-coil region" evidence="2">
    <location>
        <begin position="1648"/>
        <end position="1850"/>
    </location>
</feature>
<reference evidence="4" key="1">
    <citation type="journal article" date="2020" name="Stud. Mycol.">
        <title>101 Dothideomycetes genomes: a test case for predicting lifestyles and emergence of pathogens.</title>
        <authorList>
            <person name="Haridas S."/>
            <person name="Albert R."/>
            <person name="Binder M."/>
            <person name="Bloem J."/>
            <person name="Labutti K."/>
            <person name="Salamov A."/>
            <person name="Andreopoulos B."/>
            <person name="Baker S."/>
            <person name="Barry K."/>
            <person name="Bills G."/>
            <person name="Bluhm B."/>
            <person name="Cannon C."/>
            <person name="Castanera R."/>
            <person name="Culley D."/>
            <person name="Daum C."/>
            <person name="Ezra D."/>
            <person name="Gonzalez J."/>
            <person name="Henrissat B."/>
            <person name="Kuo A."/>
            <person name="Liang C."/>
            <person name="Lipzen A."/>
            <person name="Lutzoni F."/>
            <person name="Magnuson J."/>
            <person name="Mondo S."/>
            <person name="Nolan M."/>
            <person name="Ohm R."/>
            <person name="Pangilinan J."/>
            <person name="Park H.-J."/>
            <person name="Ramirez L."/>
            <person name="Alfaro M."/>
            <person name="Sun H."/>
            <person name="Tritt A."/>
            <person name="Yoshinaga Y."/>
            <person name="Zwiers L.-H."/>
            <person name="Turgeon B."/>
            <person name="Goodwin S."/>
            <person name="Spatafora J."/>
            <person name="Crous P."/>
            <person name="Grigoriev I."/>
        </authorList>
    </citation>
    <scope>NUCLEOTIDE SEQUENCE</scope>
    <source>
        <strain evidence="4">ATCC 74209</strain>
    </source>
</reference>
<feature type="region of interest" description="Disordered" evidence="3">
    <location>
        <begin position="1012"/>
        <end position="1249"/>
    </location>
</feature>
<evidence type="ECO:0000313" key="4">
    <source>
        <dbReference type="EMBL" id="KAF2199949.1"/>
    </source>
</evidence>
<protein>
    <submittedName>
        <fullName evidence="4">Uncharacterized protein</fullName>
    </submittedName>
</protein>
<gene>
    <name evidence="4" type="ORF">GQ43DRAFT_375053</name>
</gene>
<keyword evidence="5" id="KW-1185">Reference proteome</keyword>
<feature type="compositionally biased region" description="Polar residues" evidence="3">
    <location>
        <begin position="2319"/>
        <end position="2328"/>
    </location>
</feature>
<feature type="compositionally biased region" description="Polar residues" evidence="3">
    <location>
        <begin position="1071"/>
        <end position="1088"/>
    </location>
</feature>